<dbReference type="InterPro" id="IPR009051">
    <property type="entry name" value="Helical_ferredxn"/>
</dbReference>
<sequence>MVLNEQDTKFKYEVAEEPGGENIKLCFACGLCTASCPVADIDPEYNPRRIIRMVLLGMRKEVLSSNLPWLCTQCYTCQAHCPQNVKFSDVMKALRNMAVREGYVHPSFLEQVKEIDTFAQELRHQMVISIVDKKSEEVEVAPAKLAEEALDTLRARS</sequence>
<dbReference type="InterPro" id="IPR051460">
    <property type="entry name" value="HdrC_iron-sulfur_subunit"/>
</dbReference>
<dbReference type="PANTHER" id="PTHR43255">
    <property type="entry name" value="IRON-SULFUR-BINDING OXIDOREDUCTASE FADF-RELATED-RELATED"/>
    <property type="match status" value="1"/>
</dbReference>
<proteinExistence type="predicted"/>
<evidence type="ECO:0000256" key="2">
    <source>
        <dbReference type="ARBA" id="ARBA00023004"/>
    </source>
</evidence>
<dbReference type="GO" id="GO:0005886">
    <property type="term" value="C:plasma membrane"/>
    <property type="evidence" value="ECO:0007669"/>
    <property type="project" value="TreeGrafter"/>
</dbReference>
<organism evidence="5 6">
    <name type="scientific">candidate division TA06 bacterium</name>
    <dbReference type="NCBI Taxonomy" id="2250710"/>
    <lineage>
        <taxon>Bacteria</taxon>
        <taxon>Bacteria division TA06</taxon>
    </lineage>
</organism>
<feature type="domain" description="4Fe-4S ferredoxin-type" evidence="4">
    <location>
        <begin position="16"/>
        <end position="46"/>
    </location>
</feature>
<name>A0A523XQ46_UNCT6</name>
<dbReference type="Proteomes" id="UP000315534">
    <property type="component" value="Unassembled WGS sequence"/>
</dbReference>
<evidence type="ECO:0000313" key="5">
    <source>
        <dbReference type="EMBL" id="TET81365.1"/>
    </source>
</evidence>
<dbReference type="GO" id="GO:0046872">
    <property type="term" value="F:metal ion binding"/>
    <property type="evidence" value="ECO:0007669"/>
    <property type="project" value="UniProtKB-KW"/>
</dbReference>
<dbReference type="InterPro" id="IPR017896">
    <property type="entry name" value="4Fe4S_Fe-S-bd"/>
</dbReference>
<protein>
    <submittedName>
        <fullName evidence="5">4Fe-4S dicluster domain-containing protein</fullName>
    </submittedName>
</protein>
<accession>A0A523XQ46</accession>
<comment type="caution">
    <text evidence="5">The sequence shown here is derived from an EMBL/GenBank/DDBJ whole genome shotgun (WGS) entry which is preliminary data.</text>
</comment>
<keyword evidence="3" id="KW-0411">Iron-sulfur</keyword>
<keyword evidence="1" id="KW-0479">Metal-binding</keyword>
<dbReference type="PROSITE" id="PS51379">
    <property type="entry name" value="4FE4S_FER_2"/>
    <property type="match status" value="1"/>
</dbReference>
<dbReference type="AlphaFoldDB" id="A0A523XQ46"/>
<dbReference type="PANTHER" id="PTHR43255:SF2">
    <property type="entry name" value="HETERODISULFIDE REDUCTASE RELATED PROTEIN"/>
    <property type="match status" value="1"/>
</dbReference>
<evidence type="ECO:0000256" key="3">
    <source>
        <dbReference type="ARBA" id="ARBA00023014"/>
    </source>
</evidence>
<gene>
    <name evidence="5" type="ORF">E3J38_04040</name>
</gene>
<evidence type="ECO:0000259" key="4">
    <source>
        <dbReference type="PROSITE" id="PS51379"/>
    </source>
</evidence>
<dbReference type="SUPFAM" id="SSF46548">
    <property type="entry name" value="alpha-helical ferredoxin"/>
    <property type="match status" value="1"/>
</dbReference>
<dbReference type="Pfam" id="PF13183">
    <property type="entry name" value="Fer4_8"/>
    <property type="match status" value="1"/>
</dbReference>
<reference evidence="5 6" key="1">
    <citation type="submission" date="2019-03" db="EMBL/GenBank/DDBJ databases">
        <title>Metabolic potential of uncultured bacteria and archaea associated with petroleum seepage in deep-sea sediments.</title>
        <authorList>
            <person name="Dong X."/>
            <person name="Hubert C."/>
        </authorList>
    </citation>
    <scope>NUCLEOTIDE SEQUENCE [LARGE SCALE GENOMIC DNA]</scope>
    <source>
        <strain evidence="5">E29_bin36</strain>
    </source>
</reference>
<keyword evidence="2" id="KW-0408">Iron</keyword>
<evidence type="ECO:0000313" key="6">
    <source>
        <dbReference type="Proteomes" id="UP000315534"/>
    </source>
</evidence>
<dbReference type="EMBL" id="SOIP01000246">
    <property type="protein sequence ID" value="TET81365.1"/>
    <property type="molecule type" value="Genomic_DNA"/>
</dbReference>
<dbReference type="GO" id="GO:0051536">
    <property type="term" value="F:iron-sulfur cluster binding"/>
    <property type="evidence" value="ECO:0007669"/>
    <property type="project" value="UniProtKB-KW"/>
</dbReference>
<evidence type="ECO:0000256" key="1">
    <source>
        <dbReference type="ARBA" id="ARBA00022723"/>
    </source>
</evidence>
<dbReference type="InterPro" id="IPR017900">
    <property type="entry name" value="4Fe4S_Fe_S_CS"/>
</dbReference>
<dbReference type="PROSITE" id="PS00198">
    <property type="entry name" value="4FE4S_FER_1"/>
    <property type="match status" value="2"/>
</dbReference>
<dbReference type="Gene3D" id="1.10.1060.10">
    <property type="entry name" value="Alpha-helical ferredoxin"/>
    <property type="match status" value="1"/>
</dbReference>